<dbReference type="SUPFAM" id="SSF52309">
    <property type="entry name" value="N-(deoxy)ribosyltransferase-like"/>
    <property type="match status" value="1"/>
</dbReference>
<organism evidence="1 2">
    <name type="scientific">Staphylococcus equorum</name>
    <dbReference type="NCBI Taxonomy" id="246432"/>
    <lineage>
        <taxon>Bacteria</taxon>
        <taxon>Bacillati</taxon>
        <taxon>Bacillota</taxon>
        <taxon>Bacilli</taxon>
        <taxon>Bacillales</taxon>
        <taxon>Staphylococcaceae</taxon>
        <taxon>Staphylococcus</taxon>
    </lineage>
</organism>
<dbReference type="Gene3D" id="3.40.50.450">
    <property type="match status" value="1"/>
</dbReference>
<evidence type="ECO:0000313" key="1">
    <source>
        <dbReference type="EMBL" id="MDG0844622.1"/>
    </source>
</evidence>
<proteinExistence type="predicted"/>
<keyword evidence="2" id="KW-1185">Reference proteome</keyword>
<comment type="caution">
    <text evidence="1">The sequence shown here is derived from an EMBL/GenBank/DDBJ whole genome shotgun (WGS) entry which is preliminary data.</text>
</comment>
<dbReference type="AlphaFoldDB" id="A0A9X4L195"/>
<dbReference type="EMBL" id="JAMBQA010000001">
    <property type="protein sequence ID" value="MDG0844622.1"/>
    <property type="molecule type" value="Genomic_DNA"/>
</dbReference>
<gene>
    <name evidence="1" type="ORF">M4L89_00010</name>
</gene>
<reference evidence="1" key="1">
    <citation type="submission" date="2022-05" db="EMBL/GenBank/DDBJ databases">
        <title>Comparative genomics of Staphylococcus equorum isolates.</title>
        <authorList>
            <person name="Luelf R.H."/>
        </authorList>
    </citation>
    <scope>NUCLEOTIDE SEQUENCE</scope>
    <source>
        <strain evidence="1">TMW 2.2497</strain>
    </source>
</reference>
<accession>A0A9X4L195</accession>
<sequence>MKKIFFATPIGSVDSKEYQRSNKIVEAITNILEQIEDDLELIRVDKIFKPNNITETIKQEIAESNFIIADISNHNPNVYYELGYATGLQKTCIQIAEKSNKNLPFDVAQINTIFYDLDDIKSLKFQLEEMIKYVLSNPSERHLTFSGPVVRKVEVDDEDL</sequence>
<evidence type="ECO:0008006" key="3">
    <source>
        <dbReference type="Google" id="ProtNLM"/>
    </source>
</evidence>
<dbReference type="RefSeq" id="WP_277582640.1">
    <property type="nucleotide sequence ID" value="NZ_JAMBPY010000001.1"/>
</dbReference>
<dbReference type="Proteomes" id="UP001152422">
    <property type="component" value="Unassembled WGS sequence"/>
</dbReference>
<evidence type="ECO:0000313" key="2">
    <source>
        <dbReference type="Proteomes" id="UP001152422"/>
    </source>
</evidence>
<protein>
    <recommendedName>
        <fullName evidence="3">Nucleoside 2-deoxyribosyltransferase</fullName>
    </recommendedName>
</protein>
<name>A0A9X4L195_9STAP</name>